<dbReference type="OrthoDB" id="3220340at2759"/>
<dbReference type="STRING" id="401625.A0A0P1BFF9"/>
<dbReference type="EMBL" id="CCYA01000248">
    <property type="protein sequence ID" value="CEH14734.1"/>
    <property type="molecule type" value="Genomic_DNA"/>
</dbReference>
<proteinExistence type="predicted"/>
<dbReference type="InterPro" id="IPR042099">
    <property type="entry name" value="ANL_N_sf"/>
</dbReference>
<name>A0A0P1BFF9_9BASI</name>
<dbReference type="InterPro" id="IPR000873">
    <property type="entry name" value="AMP-dep_synth/lig_dom"/>
</dbReference>
<dbReference type="GO" id="GO:0016874">
    <property type="term" value="F:ligase activity"/>
    <property type="evidence" value="ECO:0007669"/>
    <property type="project" value="UniProtKB-KW"/>
</dbReference>
<keyword evidence="4" id="KW-1185">Reference proteome</keyword>
<dbReference type="SUPFAM" id="SSF56801">
    <property type="entry name" value="Acetyl-CoA synthetase-like"/>
    <property type="match status" value="1"/>
</dbReference>
<keyword evidence="3" id="KW-0436">Ligase</keyword>
<feature type="region of interest" description="Disordered" evidence="1">
    <location>
        <begin position="59"/>
        <end position="83"/>
    </location>
</feature>
<feature type="compositionally biased region" description="Low complexity" evidence="1">
    <location>
        <begin position="74"/>
        <end position="83"/>
    </location>
</feature>
<accession>A0A0P1BFF9</accession>
<feature type="compositionally biased region" description="Basic and acidic residues" evidence="1">
    <location>
        <begin position="59"/>
        <end position="69"/>
    </location>
</feature>
<dbReference type="AlphaFoldDB" id="A0A0P1BFF9"/>
<protein>
    <submittedName>
        <fullName evidence="3">AMP-dependent synthetase/ligase</fullName>
    </submittedName>
</protein>
<evidence type="ECO:0000259" key="2">
    <source>
        <dbReference type="Pfam" id="PF00501"/>
    </source>
</evidence>
<feature type="domain" description="AMP-dependent synthetase/ligase" evidence="2">
    <location>
        <begin position="220"/>
        <end position="349"/>
    </location>
</feature>
<evidence type="ECO:0000313" key="3">
    <source>
        <dbReference type="EMBL" id="CEH14734.1"/>
    </source>
</evidence>
<dbReference type="Pfam" id="PF00501">
    <property type="entry name" value="AMP-binding"/>
    <property type="match status" value="1"/>
</dbReference>
<organism evidence="3 4">
    <name type="scientific">Ceraceosorus bombacis</name>
    <dbReference type="NCBI Taxonomy" id="401625"/>
    <lineage>
        <taxon>Eukaryota</taxon>
        <taxon>Fungi</taxon>
        <taxon>Dikarya</taxon>
        <taxon>Basidiomycota</taxon>
        <taxon>Ustilaginomycotina</taxon>
        <taxon>Exobasidiomycetes</taxon>
        <taxon>Ceraceosorales</taxon>
        <taxon>Ceraceosoraceae</taxon>
        <taxon>Ceraceosorus</taxon>
    </lineage>
</organism>
<evidence type="ECO:0000256" key="1">
    <source>
        <dbReference type="SAM" id="MobiDB-lite"/>
    </source>
</evidence>
<dbReference type="Proteomes" id="UP000054845">
    <property type="component" value="Unassembled WGS sequence"/>
</dbReference>
<reference evidence="3 4" key="1">
    <citation type="submission" date="2014-09" db="EMBL/GenBank/DDBJ databases">
        <authorList>
            <person name="Magalhaes I.L.F."/>
            <person name="Oliveira U."/>
            <person name="Santos F.R."/>
            <person name="Vidigal T.H.D.A."/>
            <person name="Brescovit A.D."/>
            <person name="Santos A.J."/>
        </authorList>
    </citation>
    <scope>NUCLEOTIDE SEQUENCE [LARGE SCALE GENOMIC DNA]</scope>
</reference>
<sequence length="562" mass="61857">MYNPFAIRSPGARLPSYGALRETVEEDIEVLRVIERGAAAHPSAPLAYFAFPPAKSDNDNPSHCDDSGAHDCSSNRSSSSVRSPVTFAQGSRIVAHLAARYAPLVSTLQDSNRLVALFSQPPIQLFFHQSALWALGVGVLFFDQKMERVQRDALIKPAQAIIYADLKESDMEWVRSLDMPQWEVPEDEHVIALADWAEEQEKQREAADKIIGLKKGSGETRPRVLPTSAFFHSYTGYMLLQFIVGQPVVVAFPANKTSCTVIEWLELIASSNAAHMATYPQVASDMLKVAEGAERYERALRDLQSFAVLGAAVDADLGDRFKAFGIKVAYNLYGLSEFGSVMLSVSPPMRLDTLLPVPGAAEWLVMRPATKSLGGQTLEWEAWSIVERNPKLALNVALGGINATIEPYPGEGPDQGKAALNLSDLFERIEDPKSGAITWKLIGRSSDVIVWADTLSASAVSMEARLLKSLRDRLPPETIEALQVFGLARPWTALVIQTGDQNAVRNVLQDVLDEFNKTPPAPMAIIDAERVVCLQDGLALTHKSTVRRRYNERAFESWLDSL</sequence>
<dbReference type="Gene3D" id="3.40.50.12780">
    <property type="entry name" value="N-terminal domain of ligase-like"/>
    <property type="match status" value="1"/>
</dbReference>
<evidence type="ECO:0000313" key="4">
    <source>
        <dbReference type="Proteomes" id="UP000054845"/>
    </source>
</evidence>